<dbReference type="GO" id="GO:0032259">
    <property type="term" value="P:methylation"/>
    <property type="evidence" value="ECO:0007669"/>
    <property type="project" value="UniProtKB-KW"/>
</dbReference>
<name>A0A0F9DIK3_9ZZZZ</name>
<evidence type="ECO:0000256" key="4">
    <source>
        <dbReference type="ARBA" id="ARBA00022691"/>
    </source>
</evidence>
<dbReference type="PROSITE" id="PS00094">
    <property type="entry name" value="C5_MTASE_1"/>
    <property type="match status" value="1"/>
</dbReference>
<evidence type="ECO:0000256" key="2">
    <source>
        <dbReference type="ARBA" id="ARBA00022603"/>
    </source>
</evidence>
<keyword evidence="2" id="KW-0489">Methyltransferase</keyword>
<dbReference type="PANTHER" id="PTHR10629:SF52">
    <property type="entry name" value="DNA (CYTOSINE-5)-METHYLTRANSFERASE 1"/>
    <property type="match status" value="1"/>
</dbReference>
<dbReference type="SUPFAM" id="SSF53335">
    <property type="entry name" value="S-adenosyl-L-methionine-dependent methyltransferases"/>
    <property type="match status" value="1"/>
</dbReference>
<dbReference type="EC" id="2.1.1.37" evidence="1"/>
<dbReference type="PANTHER" id="PTHR10629">
    <property type="entry name" value="CYTOSINE-SPECIFIC METHYLTRANSFERASE"/>
    <property type="match status" value="1"/>
</dbReference>
<dbReference type="EMBL" id="LAZR01041500">
    <property type="protein sequence ID" value="KKL11828.1"/>
    <property type="molecule type" value="Genomic_DNA"/>
</dbReference>
<dbReference type="GO" id="GO:0003886">
    <property type="term" value="F:DNA (cytosine-5-)-methyltransferase activity"/>
    <property type="evidence" value="ECO:0007669"/>
    <property type="project" value="UniProtKB-EC"/>
</dbReference>
<evidence type="ECO:0000256" key="1">
    <source>
        <dbReference type="ARBA" id="ARBA00011975"/>
    </source>
</evidence>
<comment type="caution">
    <text evidence="5">The sequence shown here is derived from an EMBL/GenBank/DDBJ whole genome shotgun (WGS) entry which is preliminary data.</text>
</comment>
<evidence type="ECO:0000313" key="5">
    <source>
        <dbReference type="EMBL" id="KKL11828.1"/>
    </source>
</evidence>
<sequence>MINNTSPIKPRTISLFSGCGGLDLGFHQAGFDIVFSNDIEKTVEATYRHNLGEILIKDITEVDIDSEIPNDIDVILAGIPCQPFSSAGNRKSMDDHRGGLFESVMNIVDKKKPKVVLFENVRGFISSKDDKGMPMPQRIENELFEHGYRTYWKLLKASDFEVPQNRHRVIIIGVRDDVKGDFVFPSPISSSDLTVSTVINNSILDDEKFEVWALSPQAQLLSSYIPAGGSWKNIPDDVLPERLKRIRKEIKRYRSPNFYRKFNLDEIMGTITAAATPENSGILHPLENRRYSVREIARFQSFPDDYKFIGDSIPSKYKMIGNAVPPRLAYHIAKCVFEQVF</sequence>
<dbReference type="InterPro" id="IPR031303">
    <property type="entry name" value="C5_meth_CS"/>
</dbReference>
<dbReference type="GO" id="GO:0044027">
    <property type="term" value="P:negative regulation of gene expression via chromosomal CpG island methylation"/>
    <property type="evidence" value="ECO:0007669"/>
    <property type="project" value="TreeGrafter"/>
</dbReference>
<dbReference type="AlphaFoldDB" id="A0A0F9DIK3"/>
<keyword evidence="4" id="KW-0949">S-adenosyl-L-methionine</keyword>
<dbReference type="Pfam" id="PF00145">
    <property type="entry name" value="DNA_methylase"/>
    <property type="match status" value="1"/>
</dbReference>
<dbReference type="PRINTS" id="PR00105">
    <property type="entry name" value="C5METTRFRASE"/>
</dbReference>
<gene>
    <name evidence="5" type="ORF">LCGC14_2541870</name>
</gene>
<dbReference type="PROSITE" id="PS00095">
    <property type="entry name" value="C5_MTASE_2"/>
    <property type="match status" value="1"/>
</dbReference>
<organism evidence="5">
    <name type="scientific">marine sediment metagenome</name>
    <dbReference type="NCBI Taxonomy" id="412755"/>
    <lineage>
        <taxon>unclassified sequences</taxon>
        <taxon>metagenomes</taxon>
        <taxon>ecological metagenomes</taxon>
    </lineage>
</organism>
<reference evidence="5" key="1">
    <citation type="journal article" date="2015" name="Nature">
        <title>Complex archaea that bridge the gap between prokaryotes and eukaryotes.</title>
        <authorList>
            <person name="Spang A."/>
            <person name="Saw J.H."/>
            <person name="Jorgensen S.L."/>
            <person name="Zaremba-Niedzwiedzka K."/>
            <person name="Martijn J."/>
            <person name="Lind A.E."/>
            <person name="van Eijk R."/>
            <person name="Schleper C."/>
            <person name="Guy L."/>
            <person name="Ettema T.J."/>
        </authorList>
    </citation>
    <scope>NUCLEOTIDE SEQUENCE</scope>
</reference>
<dbReference type="GO" id="GO:0003677">
    <property type="term" value="F:DNA binding"/>
    <property type="evidence" value="ECO:0007669"/>
    <property type="project" value="TreeGrafter"/>
</dbReference>
<proteinExistence type="predicted"/>
<dbReference type="InterPro" id="IPR050390">
    <property type="entry name" value="C5-Methyltransferase"/>
</dbReference>
<protein>
    <recommendedName>
        <fullName evidence="1">DNA (cytosine-5-)-methyltransferase</fullName>
        <ecNumber evidence="1">2.1.1.37</ecNumber>
    </recommendedName>
</protein>
<dbReference type="InterPro" id="IPR001525">
    <property type="entry name" value="C5_MeTfrase"/>
</dbReference>
<accession>A0A0F9DIK3</accession>
<dbReference type="Gene3D" id="3.40.50.150">
    <property type="entry name" value="Vaccinia Virus protein VP39"/>
    <property type="match status" value="1"/>
</dbReference>
<dbReference type="Gene3D" id="3.90.120.10">
    <property type="entry name" value="DNA Methylase, subunit A, domain 2"/>
    <property type="match status" value="1"/>
</dbReference>
<keyword evidence="3" id="KW-0808">Transferase</keyword>
<dbReference type="InterPro" id="IPR029063">
    <property type="entry name" value="SAM-dependent_MTases_sf"/>
</dbReference>
<dbReference type="PROSITE" id="PS51679">
    <property type="entry name" value="SAM_MT_C5"/>
    <property type="match status" value="1"/>
</dbReference>
<evidence type="ECO:0000256" key="3">
    <source>
        <dbReference type="ARBA" id="ARBA00022679"/>
    </source>
</evidence>
<dbReference type="NCBIfam" id="TIGR00675">
    <property type="entry name" value="dcm"/>
    <property type="match status" value="1"/>
</dbReference>
<dbReference type="InterPro" id="IPR018117">
    <property type="entry name" value="C5_DNA_meth_AS"/>
</dbReference>
<dbReference type="GO" id="GO:0005634">
    <property type="term" value="C:nucleus"/>
    <property type="evidence" value="ECO:0007669"/>
    <property type="project" value="TreeGrafter"/>
</dbReference>
<dbReference type="CDD" id="cd00315">
    <property type="entry name" value="Cyt_C5_DNA_methylase"/>
    <property type="match status" value="1"/>
</dbReference>